<gene>
    <name evidence="2" type="ORF">NCTC10295_01431</name>
</gene>
<feature type="domain" description="Type III restriction/modification enzyme methylation subunit" evidence="1">
    <location>
        <begin position="44"/>
        <end position="98"/>
    </location>
</feature>
<protein>
    <submittedName>
        <fullName evidence="2">Restriction modification protein Mod</fullName>
    </submittedName>
</protein>
<keyword evidence="3" id="KW-1185">Reference proteome</keyword>
<evidence type="ECO:0000259" key="1">
    <source>
        <dbReference type="Pfam" id="PF12564"/>
    </source>
</evidence>
<evidence type="ECO:0000313" key="3">
    <source>
        <dbReference type="Proteomes" id="UP000254651"/>
    </source>
</evidence>
<dbReference type="Proteomes" id="UP000254651">
    <property type="component" value="Unassembled WGS sequence"/>
</dbReference>
<dbReference type="EMBL" id="UGQS01000002">
    <property type="protein sequence ID" value="STZ76656.1"/>
    <property type="molecule type" value="Genomic_DNA"/>
</dbReference>
<organism evidence="2 3">
    <name type="scientific">Bergeriella denitrificans</name>
    <name type="common">Neisseria denitrificans</name>
    <dbReference type="NCBI Taxonomy" id="494"/>
    <lineage>
        <taxon>Bacteria</taxon>
        <taxon>Pseudomonadati</taxon>
        <taxon>Pseudomonadota</taxon>
        <taxon>Betaproteobacteria</taxon>
        <taxon>Neisseriales</taxon>
        <taxon>Neisseriaceae</taxon>
        <taxon>Bergeriella</taxon>
    </lineage>
</organism>
<dbReference type="RefSeq" id="WP_066077269.1">
    <property type="nucleotide sequence ID" value="NZ_CP181246.1"/>
</dbReference>
<sequence>MNKKQNKLLSTLKNSLYPCDGIWVNDDKMELAHNLLLDKLEKYDPDIMTALLNDAELKRRFFVEVAGVFVFKKADFQFFLSQNKVSHSYTKYKNRIGLTDGNRFLKDSSDIVLDFPFKDCVLKGGQSSEESKEVYFERNKDAQLSSAQLSSAQLNCTLNK</sequence>
<name>A0A378UH61_BERDE</name>
<proteinExistence type="predicted"/>
<dbReference type="AlphaFoldDB" id="A0A378UH61"/>
<dbReference type="InterPro" id="IPR022221">
    <property type="entry name" value="TypeIII_RM_meth"/>
</dbReference>
<dbReference type="Pfam" id="PF12564">
    <property type="entry name" value="TypeIII_RM_meth"/>
    <property type="match status" value="1"/>
</dbReference>
<reference evidence="2 3" key="1">
    <citation type="submission" date="2018-06" db="EMBL/GenBank/DDBJ databases">
        <authorList>
            <consortium name="Pathogen Informatics"/>
            <person name="Doyle S."/>
        </authorList>
    </citation>
    <scope>NUCLEOTIDE SEQUENCE [LARGE SCALE GENOMIC DNA]</scope>
    <source>
        <strain evidence="2 3">NCTC10295</strain>
    </source>
</reference>
<evidence type="ECO:0000313" key="2">
    <source>
        <dbReference type="EMBL" id="STZ76656.1"/>
    </source>
</evidence>
<accession>A0A378UH61</accession>